<dbReference type="PANTHER" id="PTHR43155">
    <property type="entry name" value="CYCLIC DI-GMP PHOSPHODIESTERASE PA4108-RELATED"/>
    <property type="match status" value="1"/>
</dbReference>
<dbReference type="Gene3D" id="3.30.450.40">
    <property type="match status" value="1"/>
</dbReference>
<dbReference type="GO" id="GO:0008081">
    <property type="term" value="F:phosphoric diester hydrolase activity"/>
    <property type="evidence" value="ECO:0007669"/>
    <property type="project" value="UniProtKB-ARBA"/>
</dbReference>
<dbReference type="SUPFAM" id="SSF109604">
    <property type="entry name" value="HD-domain/PDEase-like"/>
    <property type="match status" value="1"/>
</dbReference>
<organism evidence="2 3">
    <name type="scientific">Candidatus Reidiella endopervernicosa</name>
    <dbReference type="NCBI Taxonomy" id="2738883"/>
    <lineage>
        <taxon>Bacteria</taxon>
        <taxon>Pseudomonadati</taxon>
        <taxon>Pseudomonadota</taxon>
        <taxon>Gammaproteobacteria</taxon>
        <taxon>Candidatus Reidiella</taxon>
    </lineage>
</organism>
<evidence type="ECO:0000259" key="1">
    <source>
        <dbReference type="PROSITE" id="PS51832"/>
    </source>
</evidence>
<dbReference type="Proteomes" id="UP000509658">
    <property type="component" value="Chromosome"/>
</dbReference>
<feature type="domain" description="HD-GYP" evidence="1">
    <location>
        <begin position="303"/>
        <end position="513"/>
    </location>
</feature>
<dbReference type="EMBL" id="CP054491">
    <property type="protein sequence ID" value="QKQ26978.1"/>
    <property type="molecule type" value="Genomic_DNA"/>
</dbReference>
<dbReference type="Gene3D" id="1.10.3210.10">
    <property type="entry name" value="Hypothetical protein af1432"/>
    <property type="match status" value="2"/>
</dbReference>
<evidence type="ECO:0000313" key="3">
    <source>
        <dbReference type="Proteomes" id="UP000509658"/>
    </source>
</evidence>
<dbReference type="PANTHER" id="PTHR43155:SF2">
    <property type="entry name" value="CYCLIC DI-GMP PHOSPHODIESTERASE PA4108"/>
    <property type="match status" value="1"/>
</dbReference>
<dbReference type="SUPFAM" id="SSF55781">
    <property type="entry name" value="GAF domain-like"/>
    <property type="match status" value="1"/>
</dbReference>
<protein>
    <submittedName>
        <fullName evidence="2">GAF domain-containing protein</fullName>
    </submittedName>
</protein>
<name>A0A6N0HXB3_9GAMM</name>
<accession>A0A6N0HXB3</accession>
<dbReference type="InterPro" id="IPR029016">
    <property type="entry name" value="GAF-like_dom_sf"/>
</dbReference>
<reference evidence="2 3" key="1">
    <citation type="submission" date="2020-05" db="EMBL/GenBank/DDBJ databases">
        <title>Horizontal transmission and recombination maintain forever young bacterial symbiont genomes.</title>
        <authorList>
            <person name="Russell S.L."/>
            <person name="Pepper-Tunick E."/>
            <person name="Svedberg J."/>
            <person name="Byrne A."/>
            <person name="Ruelas Castillo J."/>
            <person name="Vollmers C."/>
            <person name="Beinart R.A."/>
            <person name="Corbett-Detig R."/>
        </authorList>
    </citation>
    <scope>NUCLEOTIDE SEQUENCE [LARGE SCALE GENOMIC DNA]</scope>
    <source>
        <strain evidence="2">Santa_Monica_outfall</strain>
    </source>
</reference>
<evidence type="ECO:0000313" key="2">
    <source>
        <dbReference type="EMBL" id="QKQ26978.1"/>
    </source>
</evidence>
<proteinExistence type="predicted"/>
<dbReference type="SMART" id="SM00471">
    <property type="entry name" value="HDc"/>
    <property type="match status" value="1"/>
</dbReference>
<dbReference type="CDD" id="cd00077">
    <property type="entry name" value="HDc"/>
    <property type="match status" value="2"/>
</dbReference>
<dbReference type="Pfam" id="PF13487">
    <property type="entry name" value="HD_5"/>
    <property type="match status" value="1"/>
</dbReference>
<sequence>MQILDRINNLIKIGVALSAEKDLPRLLEMILVGAKAITNADGGTIYTVQDDQTLKMEIVRTDSLDFAMGGTTGTEIPFEPIPMYDPDGNPLEHMVVTYSVLNDSTVNIADAYETKGFDFSGTREFDQKTGYRSRSFLTVPMKNHESKIIGVLQLINAQDEENDEIIPFSSELQQLTEAIASQAAIALTNRQLIDSLEQMFVALIRMLAKAIDKKSPHTGNHSRRVPVITMMLAKAASSTTSGPLKDFKMTDADIHELETAAWLHDCGKVSTPEYVVDKRTKLETIHDAIHEVGCRFEILRRDLEIKRLRQLAKGGESADQIDSDYQQRLAELDDEQQFIERANIGGEFMTDEDQARVREIGKRELIINGEQRPLLDERELYNLTIAKGTLTPEERDVINKHVSLTISMLESIPFPKHLEQVPLYAGAHHEKINGSGYPRGLSGDQLPIQARIMAIADIFEALTNKRPYKPAKQLSETMKILGFMRKDGEIDGDLLDLFIEQKLYLKYAHEYLDPEQIDEVNHSAIPGYGSKAGFGPP</sequence>
<dbReference type="SMART" id="SM00065">
    <property type="entry name" value="GAF"/>
    <property type="match status" value="1"/>
</dbReference>
<keyword evidence="3" id="KW-1185">Reference proteome</keyword>
<dbReference type="InterPro" id="IPR003607">
    <property type="entry name" value="HD/PDEase_dom"/>
</dbReference>
<dbReference type="InterPro" id="IPR037522">
    <property type="entry name" value="HD_GYP_dom"/>
</dbReference>
<dbReference type="AlphaFoldDB" id="A0A6N0HXB3"/>
<dbReference type="PROSITE" id="PS51832">
    <property type="entry name" value="HD_GYP"/>
    <property type="match status" value="1"/>
</dbReference>
<dbReference type="InterPro" id="IPR003018">
    <property type="entry name" value="GAF"/>
</dbReference>
<dbReference type="RefSeq" id="WP_174673297.1">
    <property type="nucleotide sequence ID" value="NZ_CP054491.1"/>
</dbReference>
<dbReference type="Pfam" id="PF01590">
    <property type="entry name" value="GAF"/>
    <property type="match status" value="1"/>
</dbReference>
<gene>
    <name evidence="2" type="ORF">HUE57_12345</name>
</gene>
<dbReference type="KEGG" id="rev:HUE57_12345"/>